<dbReference type="InterPro" id="IPR006195">
    <property type="entry name" value="aa-tRNA-synth_II"/>
</dbReference>
<evidence type="ECO:0000256" key="10">
    <source>
        <dbReference type="ARBA" id="ARBA00047639"/>
    </source>
</evidence>
<dbReference type="InterPro" id="IPR045864">
    <property type="entry name" value="aa-tRNA-synth_II/BPL/LPL"/>
</dbReference>
<evidence type="ECO:0000256" key="9">
    <source>
        <dbReference type="ARBA" id="ARBA00023146"/>
    </source>
</evidence>
<comment type="subunit">
    <text evidence="3 11">Homodimer.</text>
</comment>
<dbReference type="InterPro" id="IPR004516">
    <property type="entry name" value="HisRS/HisZ"/>
</dbReference>
<evidence type="ECO:0000256" key="11">
    <source>
        <dbReference type="HAMAP-Rule" id="MF_00127"/>
    </source>
</evidence>
<keyword evidence="5 11" id="KW-0436">Ligase</keyword>
<reference evidence="14 15" key="1">
    <citation type="submission" date="2016-10" db="EMBL/GenBank/DDBJ databases">
        <authorList>
            <person name="de Groot N.N."/>
        </authorList>
    </citation>
    <scope>NUCLEOTIDE SEQUENCE [LARGE SCALE GENOMIC DNA]</scope>
    <source>
        <strain evidence="14 15">DSM 20678</strain>
    </source>
</reference>
<dbReference type="AlphaFoldDB" id="A0A1I5VLF2"/>
<dbReference type="InterPro" id="IPR033656">
    <property type="entry name" value="HisRS_anticodon"/>
</dbReference>
<evidence type="ECO:0000256" key="7">
    <source>
        <dbReference type="ARBA" id="ARBA00022840"/>
    </source>
</evidence>
<evidence type="ECO:0000256" key="4">
    <source>
        <dbReference type="ARBA" id="ARBA00022490"/>
    </source>
</evidence>
<dbReference type="GO" id="GO:0016740">
    <property type="term" value="F:transferase activity"/>
    <property type="evidence" value="ECO:0007669"/>
    <property type="project" value="UniProtKB-ARBA"/>
</dbReference>
<dbReference type="PANTHER" id="PTHR43707">
    <property type="entry name" value="HISTIDYL-TRNA SYNTHETASE"/>
    <property type="match status" value="1"/>
</dbReference>
<dbReference type="Pfam" id="PF13393">
    <property type="entry name" value="tRNA-synt_His"/>
    <property type="match status" value="2"/>
</dbReference>
<dbReference type="HAMAP" id="MF_00127">
    <property type="entry name" value="His_tRNA_synth"/>
    <property type="match status" value="1"/>
</dbReference>
<dbReference type="Gene3D" id="3.30.930.10">
    <property type="entry name" value="Bira Bifunctional Protein, Domain 2"/>
    <property type="match status" value="1"/>
</dbReference>
<evidence type="ECO:0000256" key="12">
    <source>
        <dbReference type="PIRSR" id="PIRSR001549-1"/>
    </source>
</evidence>
<comment type="subcellular location">
    <subcellularLocation>
        <location evidence="1 11">Cytoplasm</location>
    </subcellularLocation>
</comment>
<dbReference type="EC" id="6.1.1.21" evidence="11"/>
<keyword evidence="9 11" id="KW-0030">Aminoacyl-tRNA synthetase</keyword>
<dbReference type="InterPro" id="IPR041715">
    <property type="entry name" value="HisRS-like_core"/>
</dbReference>
<comment type="similarity">
    <text evidence="2 11">Belongs to the class-II aminoacyl-tRNA synthetase family.</text>
</comment>
<comment type="catalytic activity">
    <reaction evidence="10 11">
        <text>tRNA(His) + L-histidine + ATP = L-histidyl-tRNA(His) + AMP + diphosphate + H(+)</text>
        <dbReference type="Rhea" id="RHEA:17313"/>
        <dbReference type="Rhea" id="RHEA-COMP:9665"/>
        <dbReference type="Rhea" id="RHEA-COMP:9689"/>
        <dbReference type="ChEBI" id="CHEBI:15378"/>
        <dbReference type="ChEBI" id="CHEBI:30616"/>
        <dbReference type="ChEBI" id="CHEBI:33019"/>
        <dbReference type="ChEBI" id="CHEBI:57595"/>
        <dbReference type="ChEBI" id="CHEBI:78442"/>
        <dbReference type="ChEBI" id="CHEBI:78527"/>
        <dbReference type="ChEBI" id="CHEBI:456215"/>
        <dbReference type="EC" id="6.1.1.21"/>
    </reaction>
</comment>
<dbReference type="GO" id="GO:0005737">
    <property type="term" value="C:cytoplasm"/>
    <property type="evidence" value="ECO:0007669"/>
    <property type="project" value="UniProtKB-SubCell"/>
</dbReference>
<feature type="domain" description="Aminoacyl-transfer RNA synthetases class-II family profile" evidence="13">
    <location>
        <begin position="23"/>
        <end position="322"/>
    </location>
</feature>
<dbReference type="FunFam" id="3.30.930.10:FF:000005">
    <property type="entry name" value="Histidine--tRNA ligase"/>
    <property type="match status" value="1"/>
</dbReference>
<dbReference type="CDD" id="cd00773">
    <property type="entry name" value="HisRS-like_core"/>
    <property type="match status" value="1"/>
</dbReference>
<evidence type="ECO:0000256" key="2">
    <source>
        <dbReference type="ARBA" id="ARBA00008226"/>
    </source>
</evidence>
<evidence type="ECO:0000256" key="3">
    <source>
        <dbReference type="ARBA" id="ARBA00011738"/>
    </source>
</evidence>
<keyword evidence="6 11" id="KW-0547">Nucleotide-binding</keyword>
<dbReference type="GO" id="GO:0004821">
    <property type="term" value="F:histidine-tRNA ligase activity"/>
    <property type="evidence" value="ECO:0007669"/>
    <property type="project" value="UniProtKB-UniRule"/>
</dbReference>
<dbReference type="PROSITE" id="PS50862">
    <property type="entry name" value="AA_TRNA_LIGASE_II"/>
    <property type="match status" value="1"/>
</dbReference>
<feature type="binding site" evidence="12">
    <location>
        <position position="126"/>
    </location>
    <ligand>
        <name>L-histidine</name>
        <dbReference type="ChEBI" id="CHEBI:57595"/>
    </ligand>
</feature>
<protein>
    <recommendedName>
        <fullName evidence="11">Histidine--tRNA ligase</fullName>
        <ecNumber evidence="11">6.1.1.21</ecNumber>
    </recommendedName>
    <alternativeName>
        <fullName evidence="11">Histidyl-tRNA synthetase</fullName>
        <shortName evidence="11">HisRS</shortName>
    </alternativeName>
</protein>
<dbReference type="GO" id="GO:0006427">
    <property type="term" value="P:histidyl-tRNA aminoacylation"/>
    <property type="evidence" value="ECO:0007669"/>
    <property type="project" value="UniProtKB-UniRule"/>
</dbReference>
<feature type="binding site" evidence="12">
    <location>
        <position position="257"/>
    </location>
    <ligand>
        <name>L-histidine</name>
        <dbReference type="ChEBI" id="CHEBI:57595"/>
    </ligand>
</feature>
<feature type="binding site" evidence="12">
    <location>
        <position position="130"/>
    </location>
    <ligand>
        <name>L-histidine</name>
        <dbReference type="ChEBI" id="CHEBI:57595"/>
    </ligand>
</feature>
<dbReference type="Gene3D" id="3.40.50.800">
    <property type="entry name" value="Anticodon-binding domain"/>
    <property type="match status" value="1"/>
</dbReference>
<gene>
    <name evidence="11" type="primary">hisS</name>
    <name evidence="14" type="ORF">SAMN05444406_11161</name>
</gene>
<keyword evidence="15" id="KW-1185">Reference proteome</keyword>
<keyword evidence="8 11" id="KW-0648">Protein biosynthesis</keyword>
<proteinExistence type="inferred from homology"/>
<feature type="binding site" evidence="12">
    <location>
        <begin position="261"/>
        <end position="262"/>
    </location>
    <ligand>
        <name>L-histidine</name>
        <dbReference type="ChEBI" id="CHEBI:57595"/>
    </ligand>
</feature>
<feature type="binding site" evidence="12">
    <location>
        <position position="112"/>
    </location>
    <ligand>
        <name>L-histidine</name>
        <dbReference type="ChEBI" id="CHEBI:57595"/>
    </ligand>
</feature>
<dbReference type="InterPro" id="IPR004154">
    <property type="entry name" value="Anticodon-bd"/>
</dbReference>
<sequence>MLTQAPKGTKDVLPDESYKWHYVEGMIREVTRLFGYKEVRTPTFEHTELFERGVGDTTDVVQKEMYTFIDKGGRSITLKPEGTAGAVRAYIEGRLYAQPQPVKMYYITPVFRYEKPQAGRLREHHQFGVEVFGAPDASVDAEVISLAAALFERLNIKNLELNINSIGCPGCRPRYHEALKEYLSGQLDQLCPNCRQRFDRNPLRVLDCKEEKCRQVVASVPVILDFLCDECRTHFDSLKRYLDAAGISYKVNPMIVRGLDYYTKTVFEFISQDIGAQGTVCGGGRYDGLVGLCGGPETPGAGFGMGIERLLMVMENQGIEIPQPLNLDVMFITIGDEARFKAFKLVKDLRLRGISADMDHVGRSIKAQFKYADKLKVPRVCVIGEDELRQGNVKVRDMVSGQEETVPMDEVILYFERLRKLG</sequence>
<name>A0A1I5VLF2_9FIRM</name>
<organism evidence="14 15">
    <name type="scientific">Caldicoprobacter faecalis</name>
    <dbReference type="NCBI Taxonomy" id="937334"/>
    <lineage>
        <taxon>Bacteria</taxon>
        <taxon>Bacillati</taxon>
        <taxon>Bacillota</taxon>
        <taxon>Clostridia</taxon>
        <taxon>Caldicoprobacterales</taxon>
        <taxon>Caldicoprobacteraceae</taxon>
        <taxon>Caldicoprobacter</taxon>
    </lineage>
</organism>
<dbReference type="GO" id="GO:0140096">
    <property type="term" value="F:catalytic activity, acting on a protein"/>
    <property type="evidence" value="ECO:0007669"/>
    <property type="project" value="UniProtKB-ARBA"/>
</dbReference>
<dbReference type="EMBL" id="FOXR01000011">
    <property type="protein sequence ID" value="SFQ07826.1"/>
    <property type="molecule type" value="Genomic_DNA"/>
</dbReference>
<keyword evidence="7 11" id="KW-0067">ATP-binding</keyword>
<keyword evidence="4 11" id="KW-0963">Cytoplasm</keyword>
<dbReference type="InterPro" id="IPR036621">
    <property type="entry name" value="Anticodon-bd_dom_sf"/>
</dbReference>
<dbReference type="STRING" id="937334.SAMN05444406_11161"/>
<evidence type="ECO:0000256" key="8">
    <source>
        <dbReference type="ARBA" id="ARBA00022917"/>
    </source>
</evidence>
<dbReference type="NCBIfam" id="TIGR00442">
    <property type="entry name" value="hisS"/>
    <property type="match status" value="1"/>
</dbReference>
<dbReference type="Pfam" id="PF03129">
    <property type="entry name" value="HGTP_anticodon"/>
    <property type="match status" value="1"/>
</dbReference>
<evidence type="ECO:0000259" key="13">
    <source>
        <dbReference type="PROSITE" id="PS50862"/>
    </source>
</evidence>
<dbReference type="OrthoDB" id="9800814at2"/>
<dbReference type="SUPFAM" id="SSF52954">
    <property type="entry name" value="Class II aaRS ABD-related"/>
    <property type="match status" value="1"/>
</dbReference>
<evidence type="ECO:0000256" key="5">
    <source>
        <dbReference type="ARBA" id="ARBA00022598"/>
    </source>
</evidence>
<dbReference type="PANTHER" id="PTHR43707:SF1">
    <property type="entry name" value="HISTIDINE--TRNA LIGASE, MITOCHONDRIAL-RELATED"/>
    <property type="match status" value="1"/>
</dbReference>
<dbReference type="GO" id="GO:0005524">
    <property type="term" value="F:ATP binding"/>
    <property type="evidence" value="ECO:0007669"/>
    <property type="project" value="UniProtKB-UniRule"/>
</dbReference>
<dbReference type="PIRSF" id="PIRSF001549">
    <property type="entry name" value="His-tRNA_synth"/>
    <property type="match status" value="1"/>
</dbReference>
<evidence type="ECO:0000256" key="1">
    <source>
        <dbReference type="ARBA" id="ARBA00004496"/>
    </source>
</evidence>
<feature type="binding site" evidence="12">
    <location>
        <begin position="81"/>
        <end position="83"/>
    </location>
    <ligand>
        <name>L-histidine</name>
        <dbReference type="ChEBI" id="CHEBI:57595"/>
    </ligand>
</feature>
<dbReference type="SUPFAM" id="SSF55681">
    <property type="entry name" value="Class II aaRS and biotin synthetases"/>
    <property type="match status" value="1"/>
</dbReference>
<dbReference type="CDD" id="cd00859">
    <property type="entry name" value="HisRS_anticodon"/>
    <property type="match status" value="1"/>
</dbReference>
<evidence type="ECO:0000313" key="14">
    <source>
        <dbReference type="EMBL" id="SFQ07826.1"/>
    </source>
</evidence>
<dbReference type="Proteomes" id="UP000198577">
    <property type="component" value="Unassembled WGS sequence"/>
</dbReference>
<dbReference type="InterPro" id="IPR015807">
    <property type="entry name" value="His-tRNA-ligase"/>
</dbReference>
<evidence type="ECO:0000256" key="6">
    <source>
        <dbReference type="ARBA" id="ARBA00022741"/>
    </source>
</evidence>
<evidence type="ECO:0000313" key="15">
    <source>
        <dbReference type="Proteomes" id="UP000198577"/>
    </source>
</evidence>
<dbReference type="RefSeq" id="WP_092282291.1">
    <property type="nucleotide sequence ID" value="NZ_FOXR01000011.1"/>
</dbReference>
<accession>A0A1I5VLF2</accession>